<dbReference type="PRINTS" id="PR00263">
    <property type="entry name" value="HBGFFGF"/>
</dbReference>
<reference evidence="6" key="3">
    <citation type="submission" date="2025-09" db="UniProtKB">
        <authorList>
            <consortium name="Ensembl"/>
        </authorList>
    </citation>
    <scope>IDENTIFICATION</scope>
</reference>
<dbReference type="PROSITE" id="PS00247">
    <property type="entry name" value="HBGF_FGF"/>
    <property type="match status" value="1"/>
</dbReference>
<evidence type="ECO:0000256" key="5">
    <source>
        <dbReference type="SAM" id="MobiDB-lite"/>
    </source>
</evidence>
<dbReference type="GO" id="GO:0008083">
    <property type="term" value="F:growth factor activity"/>
    <property type="evidence" value="ECO:0007669"/>
    <property type="project" value="InterPro"/>
</dbReference>
<comment type="subcellular location">
    <subcellularLocation>
        <location evidence="1">Secreted</location>
    </subcellularLocation>
</comment>
<feature type="region of interest" description="Disordered" evidence="5">
    <location>
        <begin position="220"/>
        <end position="253"/>
    </location>
</feature>
<evidence type="ECO:0000313" key="6">
    <source>
        <dbReference type="Ensembl" id="ENSPNAP00000079367.1"/>
    </source>
</evidence>
<dbReference type="SUPFAM" id="SSF50353">
    <property type="entry name" value="Cytokine"/>
    <property type="match status" value="1"/>
</dbReference>
<proteinExistence type="inferred from homology"/>
<evidence type="ECO:0000256" key="3">
    <source>
        <dbReference type="ARBA" id="ARBA00022525"/>
    </source>
</evidence>
<evidence type="ECO:0000256" key="1">
    <source>
        <dbReference type="ARBA" id="ARBA00004613"/>
    </source>
</evidence>
<reference evidence="6 7" key="1">
    <citation type="submission" date="2020-10" db="EMBL/GenBank/DDBJ databases">
        <title>Pygocentrus nattereri (red-bellied piranha) genome, fPygNat1, primary haplotype.</title>
        <authorList>
            <person name="Myers G."/>
            <person name="Meyer A."/>
            <person name="Karagic N."/>
            <person name="Pippel M."/>
            <person name="Winkler S."/>
            <person name="Tracey A."/>
            <person name="Wood J."/>
            <person name="Formenti G."/>
            <person name="Howe K."/>
            <person name="Fedrigo O."/>
            <person name="Jarvis E.D."/>
        </authorList>
    </citation>
    <scope>NUCLEOTIDE SEQUENCE [LARGE SCALE GENOMIC DNA]</scope>
</reference>
<evidence type="ECO:0000313" key="7">
    <source>
        <dbReference type="Proteomes" id="UP001501920"/>
    </source>
</evidence>
<dbReference type="GeneTree" id="ENSGT00940000155929"/>
<sequence length="253" mass="28437">MAAAIASSLIRQKRQARESNSERVATSKRRSSPSKEARSLCARHFLGVFSKVRFCSGKKRPVRRKPGQGVCVCPQLKGIVTRLFSEQGFYLQMEPDGTINGTKDENSDYTLFNLIPVGLRVVAIQGVKAGLYVGMNAEGFLYSSEVFTVECKFKESVFENYYVIYSSTLYRQHESGRAWFLGLNKDGIIMKGNRVKKTKPCSHFVPRPIEVCMYKEPSLHELDEKQRSRKDSGTPTMNGGKELNPDSNEQDGS</sequence>
<evidence type="ECO:0000256" key="4">
    <source>
        <dbReference type="RuleBase" id="RU049442"/>
    </source>
</evidence>
<dbReference type="Proteomes" id="UP001501920">
    <property type="component" value="Chromosome 17"/>
</dbReference>
<feature type="compositionally biased region" description="Basic and acidic residues" evidence="5">
    <location>
        <begin position="220"/>
        <end position="232"/>
    </location>
</feature>
<dbReference type="Ensembl" id="ENSPNAT00000056498.1">
    <property type="protein sequence ID" value="ENSPNAP00000079367.1"/>
    <property type="gene ID" value="ENSPNAG00000003222.2"/>
</dbReference>
<evidence type="ECO:0000256" key="2">
    <source>
        <dbReference type="ARBA" id="ARBA00007936"/>
    </source>
</evidence>
<dbReference type="AlphaFoldDB" id="A0AAR2LXH9"/>
<dbReference type="InterPro" id="IPR002209">
    <property type="entry name" value="Fibroblast_GF_fam"/>
</dbReference>
<dbReference type="GO" id="GO:0005576">
    <property type="term" value="C:extracellular region"/>
    <property type="evidence" value="ECO:0007669"/>
    <property type="project" value="UniProtKB-SubCell"/>
</dbReference>
<accession>A0AAR2LXH9</accession>
<dbReference type="FunFam" id="2.80.10.50:FF:000001">
    <property type="entry name" value="Fibroblast growth factor"/>
    <property type="match status" value="1"/>
</dbReference>
<comment type="similarity">
    <text evidence="2 4">Belongs to the heparin-binding growth factors family.</text>
</comment>
<dbReference type="SMART" id="SM00442">
    <property type="entry name" value="FGF"/>
    <property type="match status" value="1"/>
</dbReference>
<organism evidence="6 7">
    <name type="scientific">Pygocentrus nattereri</name>
    <name type="common">Red-bellied piranha</name>
    <dbReference type="NCBI Taxonomy" id="42514"/>
    <lineage>
        <taxon>Eukaryota</taxon>
        <taxon>Metazoa</taxon>
        <taxon>Chordata</taxon>
        <taxon>Craniata</taxon>
        <taxon>Vertebrata</taxon>
        <taxon>Euteleostomi</taxon>
        <taxon>Actinopterygii</taxon>
        <taxon>Neopterygii</taxon>
        <taxon>Teleostei</taxon>
        <taxon>Ostariophysi</taxon>
        <taxon>Characiformes</taxon>
        <taxon>Characoidei</taxon>
        <taxon>Pygocentrus</taxon>
    </lineage>
</organism>
<dbReference type="Gene3D" id="2.80.10.50">
    <property type="match status" value="1"/>
</dbReference>
<dbReference type="PANTHER" id="PTHR11486">
    <property type="entry name" value="FIBROBLAST GROWTH FACTOR"/>
    <property type="match status" value="1"/>
</dbReference>
<keyword evidence="7" id="KW-1185">Reference proteome</keyword>
<name>A0AAR2LXH9_PYGNA</name>
<dbReference type="Pfam" id="PF00167">
    <property type="entry name" value="FGF"/>
    <property type="match status" value="1"/>
</dbReference>
<reference evidence="6" key="2">
    <citation type="submission" date="2025-08" db="UniProtKB">
        <authorList>
            <consortium name="Ensembl"/>
        </authorList>
    </citation>
    <scope>IDENTIFICATION</scope>
</reference>
<dbReference type="PRINTS" id="PR00262">
    <property type="entry name" value="IL1HBGF"/>
</dbReference>
<keyword evidence="3" id="KW-0964">Secreted</keyword>
<protein>
    <recommendedName>
        <fullName evidence="4">Fibroblast growth factor</fullName>
        <shortName evidence="4">FGF</shortName>
    </recommendedName>
</protein>
<dbReference type="InterPro" id="IPR008996">
    <property type="entry name" value="IL1/FGF"/>
</dbReference>
<feature type="region of interest" description="Disordered" evidence="5">
    <location>
        <begin position="1"/>
        <end position="36"/>
    </location>
</feature>